<accession>A0A0G1BYA4</accession>
<dbReference type="SUPFAM" id="SSF102114">
    <property type="entry name" value="Radical SAM enzymes"/>
    <property type="match status" value="1"/>
</dbReference>
<dbReference type="PROSITE" id="PS51918">
    <property type="entry name" value="RADICAL_SAM"/>
    <property type="match status" value="1"/>
</dbReference>
<protein>
    <submittedName>
        <fullName evidence="8">Radical SAM domain protein</fullName>
    </submittedName>
</protein>
<dbReference type="InterPro" id="IPR051198">
    <property type="entry name" value="BchE-like"/>
</dbReference>
<dbReference type="InterPro" id="IPR013785">
    <property type="entry name" value="Aldolase_TIM"/>
</dbReference>
<reference evidence="8 9" key="1">
    <citation type="journal article" date="2015" name="Nature">
        <title>rRNA introns, odd ribosomes, and small enigmatic genomes across a large radiation of phyla.</title>
        <authorList>
            <person name="Brown C.T."/>
            <person name="Hug L.A."/>
            <person name="Thomas B.C."/>
            <person name="Sharon I."/>
            <person name="Castelle C.J."/>
            <person name="Singh A."/>
            <person name="Wilkins M.J."/>
            <person name="Williams K.H."/>
            <person name="Banfield J.F."/>
        </authorList>
    </citation>
    <scope>NUCLEOTIDE SEQUENCE [LARGE SCALE GENOMIC DNA]</scope>
</reference>
<evidence type="ECO:0000256" key="3">
    <source>
        <dbReference type="ARBA" id="ARBA00022723"/>
    </source>
</evidence>
<dbReference type="SMART" id="SM00729">
    <property type="entry name" value="Elp3"/>
    <property type="match status" value="1"/>
</dbReference>
<comment type="cofactor">
    <cofactor evidence="1">
        <name>[4Fe-4S] cluster</name>
        <dbReference type="ChEBI" id="CHEBI:49883"/>
    </cofactor>
</comment>
<dbReference type="SFLD" id="SFLDS00029">
    <property type="entry name" value="Radical_SAM"/>
    <property type="match status" value="1"/>
</dbReference>
<sequence>MKIAISYPPLENKKGTATLSQNRQFQWFSKPTYIYPVIPASAATLLHQNGYEVFWDDGIAEELSYPEWLERIIKEKPDVIVIETKTPVIKQHWEIIKELKNKSLETVSPREISRRERNCHPSGGHPQGENPIIVLMGDHVTTLSEESFDNSPVDYVLTGGDYDFMLLNLANHLSKGEELEAGWYFCTENTENTKTQKTLKHENTEALSKKLQITDYRLQITNTGKFQLNHDLNSLPLIDCELTRWQLYGFKNGNFKYTPGSYIMSSRDCWYGQCTFCSWANTLFPGNCYRTRKVENVLDEIGELIKLGVKEIMDDSGTFPIKDWLTEFCSGMIERGYDKKVRISCNMRINAIKDLKIYQLMKQAGFRMILFGLESANQKTLAKINKGLSVEEIEPCLKICQQAGLEPHITVMVGYPWETKGETENTLNFAKKLFHDGIVDSLQATIMIPYPGTELYRYCQENNLFVDDLVETHCNASLRINYDRFDQREQIMQSSLSDAEIKKMTASIYWSSVNFKYLVNKILAIRSWRDIKWMWTATWEVLGKVKSSF</sequence>
<dbReference type="EMBL" id="LCCW01000015">
    <property type="protein sequence ID" value="KKS42398.1"/>
    <property type="molecule type" value="Genomic_DNA"/>
</dbReference>
<comment type="caution">
    <text evidence="8">The sequence shown here is derived from an EMBL/GenBank/DDBJ whole genome shotgun (WGS) entry which is preliminary data.</text>
</comment>
<evidence type="ECO:0000256" key="1">
    <source>
        <dbReference type="ARBA" id="ARBA00001966"/>
    </source>
</evidence>
<evidence type="ECO:0000256" key="6">
    <source>
        <dbReference type="SAM" id="MobiDB-lite"/>
    </source>
</evidence>
<dbReference type="GO" id="GO:0051536">
    <property type="term" value="F:iron-sulfur cluster binding"/>
    <property type="evidence" value="ECO:0007669"/>
    <property type="project" value="UniProtKB-KW"/>
</dbReference>
<dbReference type="GO" id="GO:0003824">
    <property type="term" value="F:catalytic activity"/>
    <property type="evidence" value="ECO:0007669"/>
    <property type="project" value="InterPro"/>
</dbReference>
<evidence type="ECO:0000256" key="5">
    <source>
        <dbReference type="ARBA" id="ARBA00023014"/>
    </source>
</evidence>
<dbReference type="SFLD" id="SFLDG01082">
    <property type="entry name" value="B12-binding_domain_containing"/>
    <property type="match status" value="1"/>
</dbReference>
<evidence type="ECO:0000313" key="9">
    <source>
        <dbReference type="Proteomes" id="UP000034516"/>
    </source>
</evidence>
<organism evidence="8 9">
    <name type="scientific">Candidatus Kuenenbacteria bacterium GW2011_GWA2_42_15</name>
    <dbReference type="NCBI Taxonomy" id="1618677"/>
    <lineage>
        <taxon>Bacteria</taxon>
        <taxon>Candidatus Kueneniibacteriota</taxon>
    </lineage>
</organism>
<dbReference type="InterPro" id="IPR058240">
    <property type="entry name" value="rSAM_sf"/>
</dbReference>
<dbReference type="AlphaFoldDB" id="A0A0G1BYA4"/>
<dbReference type="Pfam" id="PF04055">
    <property type="entry name" value="Radical_SAM"/>
    <property type="match status" value="1"/>
</dbReference>
<dbReference type="InterPro" id="IPR007197">
    <property type="entry name" value="rSAM"/>
</dbReference>
<evidence type="ECO:0000256" key="2">
    <source>
        <dbReference type="ARBA" id="ARBA00022691"/>
    </source>
</evidence>
<dbReference type="Gene3D" id="3.40.50.280">
    <property type="entry name" value="Cobalamin-binding domain"/>
    <property type="match status" value="1"/>
</dbReference>
<feature type="region of interest" description="Disordered" evidence="6">
    <location>
        <begin position="108"/>
        <end position="131"/>
    </location>
</feature>
<keyword evidence="4" id="KW-0408">Iron</keyword>
<evidence type="ECO:0000313" key="8">
    <source>
        <dbReference type="EMBL" id="KKS42398.1"/>
    </source>
</evidence>
<keyword evidence="5" id="KW-0411">Iron-sulfur</keyword>
<evidence type="ECO:0000259" key="7">
    <source>
        <dbReference type="PROSITE" id="PS51918"/>
    </source>
</evidence>
<gene>
    <name evidence="8" type="ORF">UV02_C0015G0002</name>
</gene>
<proteinExistence type="predicted"/>
<keyword evidence="2" id="KW-0949">S-adenosyl-L-methionine</keyword>
<dbReference type="Gene3D" id="3.20.20.70">
    <property type="entry name" value="Aldolase class I"/>
    <property type="match status" value="1"/>
</dbReference>
<dbReference type="InterPro" id="IPR006638">
    <property type="entry name" value="Elp3/MiaA/NifB-like_rSAM"/>
</dbReference>
<name>A0A0G1BYA4_9BACT</name>
<dbReference type="PANTHER" id="PTHR43409">
    <property type="entry name" value="ANAEROBIC MAGNESIUM-PROTOPORPHYRIN IX MONOMETHYL ESTER CYCLASE-RELATED"/>
    <property type="match status" value="1"/>
</dbReference>
<dbReference type="Proteomes" id="UP000034516">
    <property type="component" value="Unassembled WGS sequence"/>
</dbReference>
<evidence type="ECO:0000256" key="4">
    <source>
        <dbReference type="ARBA" id="ARBA00023004"/>
    </source>
</evidence>
<dbReference type="GO" id="GO:0046872">
    <property type="term" value="F:metal ion binding"/>
    <property type="evidence" value="ECO:0007669"/>
    <property type="project" value="UniProtKB-KW"/>
</dbReference>
<feature type="domain" description="Radical SAM core" evidence="7">
    <location>
        <begin position="255"/>
        <end position="479"/>
    </location>
</feature>
<keyword evidence="3" id="KW-0479">Metal-binding</keyword>